<dbReference type="EMBL" id="BJWL01000022">
    <property type="protein sequence ID" value="GFZ11058.1"/>
    <property type="molecule type" value="Genomic_DNA"/>
</dbReference>
<keyword evidence="2" id="KW-0732">Signal</keyword>
<dbReference type="PROSITE" id="PS51257">
    <property type="entry name" value="PROKAR_LIPOPROTEIN"/>
    <property type="match status" value="1"/>
</dbReference>
<sequence length="122" mass="13338">MPTVVVKNWASNQQSILLCLLALGLGCLKGPAQTNRSKGGARPLKTPPAWRLDQGDDSRILVERLINPSILPRPKARRSRYPGSWRVDEHSNGGSGELSGDDLASSMDSFYLDQEGSEINHL</sequence>
<evidence type="ECO:0000313" key="4">
    <source>
        <dbReference type="Proteomes" id="UP000585474"/>
    </source>
</evidence>
<evidence type="ECO:0000256" key="1">
    <source>
        <dbReference type="SAM" id="MobiDB-lite"/>
    </source>
</evidence>
<protein>
    <submittedName>
        <fullName evidence="3">Uncharacterized protein</fullName>
    </submittedName>
</protein>
<evidence type="ECO:0000256" key="2">
    <source>
        <dbReference type="SAM" id="SignalP"/>
    </source>
</evidence>
<feature type="region of interest" description="Disordered" evidence="1">
    <location>
        <begin position="32"/>
        <end position="52"/>
    </location>
</feature>
<evidence type="ECO:0000313" key="3">
    <source>
        <dbReference type="EMBL" id="GFZ11058.1"/>
    </source>
</evidence>
<keyword evidence="4" id="KW-1185">Reference proteome</keyword>
<gene>
    <name evidence="3" type="ORF">Acr_22g0004560</name>
</gene>
<proteinExistence type="predicted"/>
<dbReference type="AlphaFoldDB" id="A0A7J0GJY6"/>
<organism evidence="3 4">
    <name type="scientific">Actinidia rufa</name>
    <dbReference type="NCBI Taxonomy" id="165716"/>
    <lineage>
        <taxon>Eukaryota</taxon>
        <taxon>Viridiplantae</taxon>
        <taxon>Streptophyta</taxon>
        <taxon>Embryophyta</taxon>
        <taxon>Tracheophyta</taxon>
        <taxon>Spermatophyta</taxon>
        <taxon>Magnoliopsida</taxon>
        <taxon>eudicotyledons</taxon>
        <taxon>Gunneridae</taxon>
        <taxon>Pentapetalae</taxon>
        <taxon>asterids</taxon>
        <taxon>Ericales</taxon>
        <taxon>Actinidiaceae</taxon>
        <taxon>Actinidia</taxon>
    </lineage>
</organism>
<comment type="caution">
    <text evidence="3">The sequence shown here is derived from an EMBL/GenBank/DDBJ whole genome shotgun (WGS) entry which is preliminary data.</text>
</comment>
<dbReference type="Proteomes" id="UP000585474">
    <property type="component" value="Unassembled WGS sequence"/>
</dbReference>
<feature type="chain" id="PRO_5029910596" evidence="2">
    <location>
        <begin position="35"/>
        <end position="122"/>
    </location>
</feature>
<feature type="signal peptide" evidence="2">
    <location>
        <begin position="1"/>
        <end position="34"/>
    </location>
</feature>
<accession>A0A7J0GJY6</accession>
<name>A0A7J0GJY6_9ERIC</name>
<feature type="region of interest" description="Disordered" evidence="1">
    <location>
        <begin position="73"/>
        <end position="102"/>
    </location>
</feature>
<reference evidence="3 4" key="1">
    <citation type="submission" date="2019-07" db="EMBL/GenBank/DDBJ databases">
        <title>De Novo Assembly of kiwifruit Actinidia rufa.</title>
        <authorList>
            <person name="Sugita-Konishi S."/>
            <person name="Sato K."/>
            <person name="Mori E."/>
            <person name="Abe Y."/>
            <person name="Kisaki G."/>
            <person name="Hamano K."/>
            <person name="Suezawa K."/>
            <person name="Otani M."/>
            <person name="Fukuda T."/>
            <person name="Manabe T."/>
            <person name="Gomi K."/>
            <person name="Tabuchi M."/>
            <person name="Akimitsu K."/>
            <person name="Kataoka I."/>
        </authorList>
    </citation>
    <scope>NUCLEOTIDE SEQUENCE [LARGE SCALE GENOMIC DNA]</scope>
    <source>
        <strain evidence="4">cv. Fuchu</strain>
    </source>
</reference>